<dbReference type="KEGG" id="dsy:DSY0627"/>
<dbReference type="AlphaFoldDB" id="Q24ZX6"/>
<dbReference type="EMBL" id="AP008230">
    <property type="protein sequence ID" value="BAE82416.1"/>
    <property type="molecule type" value="Genomic_DNA"/>
</dbReference>
<keyword evidence="2" id="KW-1185">Reference proteome</keyword>
<evidence type="ECO:0000313" key="1">
    <source>
        <dbReference type="EMBL" id="BAE82416.1"/>
    </source>
</evidence>
<reference evidence="1 2" key="1">
    <citation type="journal article" date="2006" name="J. Bacteriol.">
        <title>Complete genome sequence of the dehalorespiring bacterium Desulfitobacterium hafniense Y51 and comparison with Dehalococcoides ethenogenes 195.</title>
        <authorList>
            <person name="Nonaka H."/>
            <person name="Keresztes G."/>
            <person name="Shinoda Y."/>
            <person name="Ikenaga Y."/>
            <person name="Abe M."/>
            <person name="Naito K."/>
            <person name="Inatomi K."/>
            <person name="Furukawa K."/>
            <person name="Inui M."/>
            <person name="Yukawa H."/>
        </authorList>
    </citation>
    <scope>NUCLEOTIDE SEQUENCE [LARGE SCALE GENOMIC DNA]</scope>
    <source>
        <strain evidence="1 2">Y51</strain>
    </source>
</reference>
<proteinExistence type="predicted"/>
<dbReference type="Proteomes" id="UP000001946">
    <property type="component" value="Chromosome"/>
</dbReference>
<accession>Q24ZX6</accession>
<dbReference type="HOGENOM" id="CLU_2492756_0_0_9"/>
<name>Q24ZX6_DESHY</name>
<gene>
    <name evidence="1" type="ordered locus">DSY0627</name>
</gene>
<protein>
    <submittedName>
        <fullName evidence="1">Uncharacterized protein</fullName>
    </submittedName>
</protein>
<evidence type="ECO:0000313" key="2">
    <source>
        <dbReference type="Proteomes" id="UP000001946"/>
    </source>
</evidence>
<sequence>MRQIRKRKRNNNNIPFYKSFHASSSSGSSQSFANTFSLIWADKNFSCAALAFKKRAYLSISTRMGSGICSSSFSKTSRFSIILTPA</sequence>
<organism evidence="1 2">
    <name type="scientific">Desulfitobacterium hafniense (strain Y51)</name>
    <dbReference type="NCBI Taxonomy" id="138119"/>
    <lineage>
        <taxon>Bacteria</taxon>
        <taxon>Bacillati</taxon>
        <taxon>Bacillota</taxon>
        <taxon>Clostridia</taxon>
        <taxon>Eubacteriales</taxon>
        <taxon>Desulfitobacteriaceae</taxon>
        <taxon>Desulfitobacterium</taxon>
    </lineage>
</organism>